<dbReference type="GO" id="GO:0060003">
    <property type="term" value="P:copper ion export"/>
    <property type="evidence" value="ECO:0007669"/>
    <property type="project" value="TreeGrafter"/>
</dbReference>
<dbReference type="Proteomes" id="UP000438991">
    <property type="component" value="Unassembled WGS sequence"/>
</dbReference>
<dbReference type="Gene3D" id="2.40.420.20">
    <property type="match status" value="1"/>
</dbReference>
<keyword evidence="1" id="KW-0813">Transport</keyword>
<dbReference type="PANTHER" id="PTHR30097:SF4">
    <property type="entry name" value="SLR6042 PROTEIN"/>
    <property type="match status" value="1"/>
</dbReference>
<dbReference type="Gene3D" id="2.40.50.100">
    <property type="match status" value="1"/>
</dbReference>
<proteinExistence type="predicted"/>
<sequence length="427" mass="45912">MLPTRRAWSASGPIPRPRRPPCRTEPWCGCQSGTGMIERRRSTLIVTLVLALLSRWPGVSAVQAAAQSEAPEPGVAEASAAEPADDEQAAEAAVAFAPDALITVHRITSTPRGKALRTYGRVIAHPAATFDVNAYLSGQIGEIFARTGDLVRAGDVVAALESPDFVLTQRSYLELLANEERLSILREEGRLPNYLKDARENLRWWGMSDQEITDLTDKKKVVHRLLVRSPQDGIVTDVLVQPGQVVNAGDKTMQNFVVLGKPVVRMVATGKPLQLEIYVPADALGGVRAGSTVVELTDGRGVPAVPVTDVLSELNKESGLARAVADLGAESHHFVLGEVVPVAVRQPAQNGIWVPRSAVLRQGPEPVVFVRSAPGEFRRRVLRVTNTADGWVAVGNVAVGEDVVTGGKMILEGAYRMRGGRSSSDHH</sequence>
<protein>
    <submittedName>
        <fullName evidence="4">HlyD family efflux transporter periplasmic adaptor subunit</fullName>
    </submittedName>
</protein>
<dbReference type="InterPro" id="IPR058647">
    <property type="entry name" value="BSH_CzcB-like"/>
</dbReference>
<comment type="caution">
    <text evidence="4">The sequence shown here is derived from an EMBL/GenBank/DDBJ whole genome shotgun (WGS) entry which is preliminary data.</text>
</comment>
<gene>
    <name evidence="4" type="ORF">GJ689_14405</name>
</gene>
<reference evidence="4 5" key="1">
    <citation type="submission" date="2019-11" db="EMBL/GenBank/DDBJ databases">
        <title>Whole-genome sequence of Rhodoplanes serenus DSM 18633, type strain.</title>
        <authorList>
            <person name="Kyndt J.A."/>
            <person name="Meyer T.E."/>
        </authorList>
    </citation>
    <scope>NUCLEOTIDE SEQUENCE [LARGE SCALE GENOMIC DNA]</scope>
    <source>
        <strain evidence="4 5">DSM 18633</strain>
    </source>
</reference>
<dbReference type="InterPro" id="IPR051909">
    <property type="entry name" value="MFP_Cation_Efflux"/>
</dbReference>
<evidence type="ECO:0000313" key="5">
    <source>
        <dbReference type="Proteomes" id="UP000438991"/>
    </source>
</evidence>
<dbReference type="SUPFAM" id="SSF111369">
    <property type="entry name" value="HlyD-like secretion proteins"/>
    <property type="match status" value="1"/>
</dbReference>
<feature type="region of interest" description="Disordered" evidence="2">
    <location>
        <begin position="1"/>
        <end position="22"/>
    </location>
</feature>
<dbReference type="Pfam" id="PF25973">
    <property type="entry name" value="BSH_CzcB"/>
    <property type="match status" value="1"/>
</dbReference>
<organism evidence="4 5">
    <name type="scientific">Rhodoplanes serenus</name>
    <dbReference type="NCBI Taxonomy" id="200615"/>
    <lineage>
        <taxon>Bacteria</taxon>
        <taxon>Pseudomonadati</taxon>
        <taxon>Pseudomonadota</taxon>
        <taxon>Alphaproteobacteria</taxon>
        <taxon>Hyphomicrobiales</taxon>
        <taxon>Nitrobacteraceae</taxon>
        <taxon>Rhodoplanes</taxon>
    </lineage>
</organism>
<name>A0A9X4XRQ3_9BRAD</name>
<evidence type="ECO:0000259" key="3">
    <source>
        <dbReference type="Pfam" id="PF25973"/>
    </source>
</evidence>
<accession>A0A9X4XRQ3</accession>
<feature type="domain" description="CzcB-like barrel-sandwich hybrid" evidence="3">
    <location>
        <begin position="130"/>
        <end position="250"/>
    </location>
</feature>
<dbReference type="EMBL" id="WNKV01000010">
    <property type="protein sequence ID" value="MTW17396.1"/>
    <property type="molecule type" value="Genomic_DNA"/>
</dbReference>
<evidence type="ECO:0000313" key="4">
    <source>
        <dbReference type="EMBL" id="MTW17396.1"/>
    </source>
</evidence>
<dbReference type="GO" id="GO:0015679">
    <property type="term" value="P:plasma membrane copper ion transport"/>
    <property type="evidence" value="ECO:0007669"/>
    <property type="project" value="TreeGrafter"/>
</dbReference>
<dbReference type="GO" id="GO:0030313">
    <property type="term" value="C:cell envelope"/>
    <property type="evidence" value="ECO:0007669"/>
    <property type="project" value="TreeGrafter"/>
</dbReference>
<dbReference type="AlphaFoldDB" id="A0A9X4XRQ3"/>
<evidence type="ECO:0000256" key="2">
    <source>
        <dbReference type="SAM" id="MobiDB-lite"/>
    </source>
</evidence>
<evidence type="ECO:0000256" key="1">
    <source>
        <dbReference type="ARBA" id="ARBA00022448"/>
    </source>
</evidence>
<dbReference type="PANTHER" id="PTHR30097">
    <property type="entry name" value="CATION EFFLUX SYSTEM PROTEIN CUSB"/>
    <property type="match status" value="1"/>
</dbReference>